<gene>
    <name evidence="11 14" type="primary">rnhA</name>
    <name evidence="14" type="ORF">F0L68_26435</name>
</gene>
<dbReference type="InterPro" id="IPR012337">
    <property type="entry name" value="RNaseH-like_sf"/>
</dbReference>
<dbReference type="GO" id="GO:0000287">
    <property type="term" value="F:magnesium ion binding"/>
    <property type="evidence" value="ECO:0007669"/>
    <property type="project" value="UniProtKB-UniRule"/>
</dbReference>
<feature type="binding site" evidence="11">
    <location>
        <position position="19"/>
    </location>
    <ligand>
        <name>Mg(2+)</name>
        <dbReference type="ChEBI" id="CHEBI:18420"/>
        <label>1</label>
    </ligand>
</feature>
<dbReference type="InterPro" id="IPR002156">
    <property type="entry name" value="RNaseH_domain"/>
</dbReference>
<dbReference type="InterPro" id="IPR036397">
    <property type="entry name" value="RNaseH_sf"/>
</dbReference>
<comment type="subcellular location">
    <subcellularLocation>
        <location evidence="11">Cytoplasm</location>
    </subcellularLocation>
</comment>
<dbReference type="Gene3D" id="3.30.420.10">
    <property type="entry name" value="Ribonuclease H-like superfamily/Ribonuclease H"/>
    <property type="match status" value="1"/>
</dbReference>
<dbReference type="SUPFAM" id="SSF53098">
    <property type="entry name" value="Ribonuclease H-like"/>
    <property type="match status" value="1"/>
</dbReference>
<feature type="binding site" evidence="11">
    <location>
        <position position="58"/>
    </location>
    <ligand>
        <name>Mg(2+)</name>
        <dbReference type="ChEBI" id="CHEBI:18420"/>
        <label>1</label>
    </ligand>
</feature>
<evidence type="ECO:0000256" key="7">
    <source>
        <dbReference type="ARBA" id="ARBA00022723"/>
    </source>
</evidence>
<comment type="caution">
    <text evidence="14">The sequence shown here is derived from an EMBL/GenBank/DDBJ whole genome shotgun (WGS) entry which is preliminary data.</text>
</comment>
<evidence type="ECO:0000313" key="15">
    <source>
        <dbReference type="Proteomes" id="UP000323454"/>
    </source>
</evidence>
<feature type="compositionally biased region" description="Basic and acidic residues" evidence="12">
    <location>
        <begin position="170"/>
        <end position="179"/>
    </location>
</feature>
<dbReference type="InterPro" id="IPR022892">
    <property type="entry name" value="RNaseHI"/>
</dbReference>
<evidence type="ECO:0000256" key="3">
    <source>
        <dbReference type="ARBA" id="ARBA00005300"/>
    </source>
</evidence>
<protein>
    <recommendedName>
        <fullName evidence="5 11">Ribonuclease H</fullName>
        <shortName evidence="11">RNase H</shortName>
        <ecNumber evidence="5 11">3.1.26.4</ecNumber>
    </recommendedName>
</protein>
<organism evidence="14 15">
    <name type="scientific">Solihabitans fulvus</name>
    <dbReference type="NCBI Taxonomy" id="1892852"/>
    <lineage>
        <taxon>Bacteria</taxon>
        <taxon>Bacillati</taxon>
        <taxon>Actinomycetota</taxon>
        <taxon>Actinomycetes</taxon>
        <taxon>Pseudonocardiales</taxon>
        <taxon>Pseudonocardiaceae</taxon>
        <taxon>Solihabitans</taxon>
    </lineage>
</organism>
<evidence type="ECO:0000256" key="4">
    <source>
        <dbReference type="ARBA" id="ARBA00011245"/>
    </source>
</evidence>
<sequence>MFPDVVDQESGPVVEIYTDGACSPNPGPGGWGAVLRYGAHEKDLYGSEPDTTTNNRMELMAAIRALETLTRPSVVRLYTDSSYVKDGITSWLPKWKRNGWQTSARQPVKNADLWQQLDAAVATHEVAWHWVKGHAGHPENERADKLAVRGAREALEAQGGTWVGQPGRSTEAHKARKAETGPQHQADDGLF</sequence>
<dbReference type="Pfam" id="PF00075">
    <property type="entry name" value="RNase_H"/>
    <property type="match status" value="1"/>
</dbReference>
<comment type="subunit">
    <text evidence="4 11">Monomer.</text>
</comment>
<evidence type="ECO:0000256" key="2">
    <source>
        <dbReference type="ARBA" id="ARBA00004065"/>
    </source>
</evidence>
<proteinExistence type="inferred from homology"/>
<evidence type="ECO:0000256" key="8">
    <source>
        <dbReference type="ARBA" id="ARBA00022759"/>
    </source>
</evidence>
<feature type="region of interest" description="Disordered" evidence="12">
    <location>
        <begin position="156"/>
        <end position="191"/>
    </location>
</feature>
<accession>A0A5B2X178</accession>
<dbReference type="AlphaFoldDB" id="A0A5B2X178"/>
<feature type="binding site" evidence="11">
    <location>
        <position position="144"/>
    </location>
    <ligand>
        <name>Mg(2+)</name>
        <dbReference type="ChEBI" id="CHEBI:18420"/>
        <label>2</label>
    </ligand>
</feature>
<keyword evidence="6 11" id="KW-0540">Nuclease</keyword>
<evidence type="ECO:0000259" key="13">
    <source>
        <dbReference type="PROSITE" id="PS50879"/>
    </source>
</evidence>
<evidence type="ECO:0000256" key="5">
    <source>
        <dbReference type="ARBA" id="ARBA00012180"/>
    </source>
</evidence>
<evidence type="ECO:0000256" key="6">
    <source>
        <dbReference type="ARBA" id="ARBA00022722"/>
    </source>
</evidence>
<evidence type="ECO:0000256" key="12">
    <source>
        <dbReference type="SAM" id="MobiDB-lite"/>
    </source>
</evidence>
<dbReference type="EMBL" id="VUOB01000052">
    <property type="protein sequence ID" value="KAA2256327.1"/>
    <property type="molecule type" value="Genomic_DNA"/>
</dbReference>
<name>A0A5B2X178_9PSEU</name>
<comment type="catalytic activity">
    <reaction evidence="1 11">
        <text>Endonucleolytic cleavage to 5'-phosphomonoester.</text>
        <dbReference type="EC" id="3.1.26.4"/>
    </reaction>
</comment>
<dbReference type="PROSITE" id="PS50879">
    <property type="entry name" value="RNASE_H_1"/>
    <property type="match status" value="1"/>
</dbReference>
<dbReference type="PANTHER" id="PTHR10642:SF26">
    <property type="entry name" value="RIBONUCLEASE H1"/>
    <property type="match status" value="1"/>
</dbReference>
<dbReference type="GO" id="GO:0003676">
    <property type="term" value="F:nucleic acid binding"/>
    <property type="evidence" value="ECO:0007669"/>
    <property type="project" value="InterPro"/>
</dbReference>
<dbReference type="HAMAP" id="MF_00042">
    <property type="entry name" value="RNase_H"/>
    <property type="match status" value="1"/>
</dbReference>
<comment type="function">
    <text evidence="2 11">Endonuclease that specifically degrades the RNA of RNA-DNA hybrids.</text>
</comment>
<feature type="binding site" evidence="11">
    <location>
        <position position="19"/>
    </location>
    <ligand>
        <name>Mg(2+)</name>
        <dbReference type="ChEBI" id="CHEBI:18420"/>
        <label>2</label>
    </ligand>
</feature>
<dbReference type="NCBIfam" id="NF001236">
    <property type="entry name" value="PRK00203.1"/>
    <property type="match status" value="1"/>
</dbReference>
<keyword evidence="7 11" id="KW-0479">Metal-binding</keyword>
<dbReference type="CDD" id="cd09278">
    <property type="entry name" value="RNase_HI_prokaryote_like"/>
    <property type="match status" value="1"/>
</dbReference>
<dbReference type="RefSeq" id="WP_149852516.1">
    <property type="nucleotide sequence ID" value="NZ_VUOB01000052.1"/>
</dbReference>
<feature type="binding site" evidence="11">
    <location>
        <position position="80"/>
    </location>
    <ligand>
        <name>Mg(2+)</name>
        <dbReference type="ChEBI" id="CHEBI:18420"/>
        <label>1</label>
    </ligand>
</feature>
<dbReference type="PANTHER" id="PTHR10642">
    <property type="entry name" value="RIBONUCLEASE H1"/>
    <property type="match status" value="1"/>
</dbReference>
<evidence type="ECO:0000256" key="10">
    <source>
        <dbReference type="ARBA" id="ARBA00022842"/>
    </source>
</evidence>
<feature type="domain" description="RNase H type-1" evidence="13">
    <location>
        <begin position="10"/>
        <end position="152"/>
    </location>
</feature>
<evidence type="ECO:0000313" key="14">
    <source>
        <dbReference type="EMBL" id="KAA2256327.1"/>
    </source>
</evidence>
<comment type="similarity">
    <text evidence="3 11">Belongs to the RNase H family.</text>
</comment>
<dbReference type="FunFam" id="3.30.420.10:FF:000089">
    <property type="entry name" value="Ribonuclease H"/>
    <property type="match status" value="1"/>
</dbReference>
<reference evidence="14 15" key="1">
    <citation type="submission" date="2019-09" db="EMBL/GenBank/DDBJ databases">
        <title>Goodfellowia gen. nov., a new genus of the Pseudonocardineae related to Actinoalloteichus, containing Goodfellowia coeruleoviolacea gen. nov., comb. nov. gen. nov., comb. nov.</title>
        <authorList>
            <person name="Labeda D."/>
        </authorList>
    </citation>
    <scope>NUCLEOTIDE SEQUENCE [LARGE SCALE GENOMIC DNA]</scope>
    <source>
        <strain evidence="14 15">AN110305</strain>
    </source>
</reference>
<evidence type="ECO:0000256" key="1">
    <source>
        <dbReference type="ARBA" id="ARBA00000077"/>
    </source>
</evidence>
<dbReference type="GO" id="GO:0043137">
    <property type="term" value="P:DNA replication, removal of RNA primer"/>
    <property type="evidence" value="ECO:0007669"/>
    <property type="project" value="TreeGrafter"/>
</dbReference>
<keyword evidence="15" id="KW-1185">Reference proteome</keyword>
<evidence type="ECO:0000256" key="9">
    <source>
        <dbReference type="ARBA" id="ARBA00022801"/>
    </source>
</evidence>
<dbReference type="OrthoDB" id="7845843at2"/>
<dbReference type="Proteomes" id="UP000323454">
    <property type="component" value="Unassembled WGS sequence"/>
</dbReference>
<dbReference type="EC" id="3.1.26.4" evidence="5 11"/>
<evidence type="ECO:0000256" key="11">
    <source>
        <dbReference type="HAMAP-Rule" id="MF_00042"/>
    </source>
</evidence>
<comment type="cofactor">
    <cofactor evidence="11">
        <name>Mg(2+)</name>
        <dbReference type="ChEBI" id="CHEBI:18420"/>
    </cofactor>
    <text evidence="11">Binds 1 Mg(2+) ion per subunit. May bind a second metal ion at a regulatory site, or after substrate binding.</text>
</comment>
<keyword evidence="9 11" id="KW-0378">Hydrolase</keyword>
<keyword evidence="10 11" id="KW-0460">Magnesium</keyword>
<dbReference type="GO" id="GO:0004523">
    <property type="term" value="F:RNA-DNA hybrid ribonuclease activity"/>
    <property type="evidence" value="ECO:0007669"/>
    <property type="project" value="UniProtKB-UniRule"/>
</dbReference>
<dbReference type="InterPro" id="IPR050092">
    <property type="entry name" value="RNase_H"/>
</dbReference>
<keyword evidence="8 11" id="KW-0255">Endonuclease</keyword>
<keyword evidence="11" id="KW-0963">Cytoplasm</keyword>
<dbReference type="GO" id="GO:0005737">
    <property type="term" value="C:cytoplasm"/>
    <property type="evidence" value="ECO:0007669"/>
    <property type="project" value="UniProtKB-SubCell"/>
</dbReference>
<reference evidence="14 15" key="2">
    <citation type="submission" date="2019-09" db="EMBL/GenBank/DDBJ databases">
        <authorList>
            <person name="Jin C."/>
        </authorList>
    </citation>
    <scope>NUCLEOTIDE SEQUENCE [LARGE SCALE GENOMIC DNA]</scope>
    <source>
        <strain evidence="14 15">AN110305</strain>
    </source>
</reference>